<comment type="caution">
    <text evidence="1">The sequence shown here is derived from an EMBL/GenBank/DDBJ whole genome shotgun (WGS) entry which is preliminary data.</text>
</comment>
<proteinExistence type="predicted"/>
<evidence type="ECO:0000313" key="1">
    <source>
        <dbReference type="EMBL" id="KAK7128228.1"/>
    </source>
</evidence>
<keyword evidence="2" id="KW-1185">Reference proteome</keyword>
<dbReference type="Proteomes" id="UP001364617">
    <property type="component" value="Unassembled WGS sequence"/>
</dbReference>
<dbReference type="AlphaFoldDB" id="A0AAN9GUZ4"/>
<name>A0AAN9GUZ4_9TELE</name>
<sequence>MSYPNFLFQPEMCEYMEGENHRQCYGKTCASQTMLMGTLVCPTYITCYITLNIAQVLHHMSKESPGSVMKLVFSRSIPSCILRCCWNELKPCWRD</sequence>
<accession>A0AAN9GUZ4</accession>
<dbReference type="EMBL" id="JAYKXH010000022">
    <property type="protein sequence ID" value="KAK7128228.1"/>
    <property type="molecule type" value="Genomic_DNA"/>
</dbReference>
<gene>
    <name evidence="1" type="ORF">R3I93_020738</name>
</gene>
<organism evidence="1 2">
    <name type="scientific">Phoxinus phoxinus</name>
    <name type="common">Eurasian minnow</name>
    <dbReference type="NCBI Taxonomy" id="58324"/>
    <lineage>
        <taxon>Eukaryota</taxon>
        <taxon>Metazoa</taxon>
        <taxon>Chordata</taxon>
        <taxon>Craniata</taxon>
        <taxon>Vertebrata</taxon>
        <taxon>Euteleostomi</taxon>
        <taxon>Actinopterygii</taxon>
        <taxon>Neopterygii</taxon>
        <taxon>Teleostei</taxon>
        <taxon>Ostariophysi</taxon>
        <taxon>Cypriniformes</taxon>
        <taxon>Leuciscidae</taxon>
        <taxon>Phoxininae</taxon>
        <taxon>Phoxinus</taxon>
    </lineage>
</organism>
<protein>
    <submittedName>
        <fullName evidence="1">Uncharacterized protein</fullName>
    </submittedName>
</protein>
<reference evidence="1 2" key="1">
    <citation type="submission" date="2024-02" db="EMBL/GenBank/DDBJ databases">
        <title>Chromosome-level genome assembly of the Eurasian Minnow (Phoxinus phoxinus).</title>
        <authorList>
            <person name="Oriowo T.O."/>
            <person name="Martin S."/>
            <person name="Stange M."/>
            <person name="Chrysostomakis Y."/>
            <person name="Brown T."/>
            <person name="Winkler S."/>
            <person name="Kukowka S."/>
            <person name="Myers E.W."/>
            <person name="Bohne A."/>
        </authorList>
    </citation>
    <scope>NUCLEOTIDE SEQUENCE [LARGE SCALE GENOMIC DNA]</scope>
    <source>
        <strain evidence="1">ZFMK-TIS-60720</strain>
        <tissue evidence="1">Whole Organism</tissue>
    </source>
</reference>
<evidence type="ECO:0000313" key="2">
    <source>
        <dbReference type="Proteomes" id="UP001364617"/>
    </source>
</evidence>